<feature type="non-terminal residue" evidence="2">
    <location>
        <position position="1"/>
    </location>
</feature>
<feature type="region of interest" description="Disordered" evidence="1">
    <location>
        <begin position="47"/>
        <end position="91"/>
    </location>
</feature>
<reference evidence="2" key="1">
    <citation type="submission" date="2020-02" db="EMBL/GenBank/DDBJ databases">
        <authorList>
            <person name="Meier V. D."/>
        </authorList>
    </citation>
    <scope>NUCLEOTIDE SEQUENCE</scope>
    <source>
        <strain evidence="2">AVDCRST_MAG12</strain>
    </source>
</reference>
<dbReference type="GO" id="GO:0016787">
    <property type="term" value="F:hydrolase activity"/>
    <property type="evidence" value="ECO:0007669"/>
    <property type="project" value="UniProtKB-KW"/>
</dbReference>
<protein>
    <submittedName>
        <fullName evidence="2">Ribonuclease BN</fullName>
        <ecNumber evidence="2">3.1.-.-</ecNumber>
    </submittedName>
</protein>
<keyword evidence="2" id="KW-0378">Hydrolase</keyword>
<dbReference type="AlphaFoldDB" id="A0A6J4SRB6"/>
<name>A0A6J4SRB6_9ACTN</name>
<sequence>LAPVLARVLVLRGPLRVGLVQRDVWFAGERHNPAALHLLHVFHHAARRGDEPGDRVAHPRREGRGREDPGGGPQAGRTQARPRQGRRRGRL</sequence>
<evidence type="ECO:0000313" key="2">
    <source>
        <dbReference type="EMBL" id="CAA9503211.1"/>
    </source>
</evidence>
<gene>
    <name evidence="2" type="ORF">AVDCRST_MAG12-2786</name>
</gene>
<feature type="non-terminal residue" evidence="2">
    <location>
        <position position="91"/>
    </location>
</feature>
<dbReference type="EMBL" id="CADCVK010000397">
    <property type="protein sequence ID" value="CAA9503211.1"/>
    <property type="molecule type" value="Genomic_DNA"/>
</dbReference>
<evidence type="ECO:0000256" key="1">
    <source>
        <dbReference type="SAM" id="MobiDB-lite"/>
    </source>
</evidence>
<accession>A0A6J4SRB6</accession>
<feature type="compositionally biased region" description="Basic and acidic residues" evidence="1">
    <location>
        <begin position="47"/>
        <end position="69"/>
    </location>
</feature>
<organism evidence="2">
    <name type="scientific">uncultured Rubrobacteraceae bacterium</name>
    <dbReference type="NCBI Taxonomy" id="349277"/>
    <lineage>
        <taxon>Bacteria</taxon>
        <taxon>Bacillati</taxon>
        <taxon>Actinomycetota</taxon>
        <taxon>Rubrobacteria</taxon>
        <taxon>Rubrobacterales</taxon>
        <taxon>Rubrobacteraceae</taxon>
        <taxon>environmental samples</taxon>
    </lineage>
</organism>
<dbReference type="EC" id="3.1.-.-" evidence="2"/>
<proteinExistence type="predicted"/>